<dbReference type="Pfam" id="PF01750">
    <property type="entry name" value="HycI"/>
    <property type="match status" value="1"/>
</dbReference>
<dbReference type="EMBL" id="BIFT01000002">
    <property type="protein sequence ID" value="GCE30456.1"/>
    <property type="molecule type" value="Genomic_DNA"/>
</dbReference>
<dbReference type="GO" id="GO:0016485">
    <property type="term" value="P:protein processing"/>
    <property type="evidence" value="ECO:0007669"/>
    <property type="project" value="TreeGrafter"/>
</dbReference>
<evidence type="ECO:0000313" key="5">
    <source>
        <dbReference type="EMBL" id="GCE30456.1"/>
    </source>
</evidence>
<evidence type="ECO:0000313" key="6">
    <source>
        <dbReference type="Proteomes" id="UP000287171"/>
    </source>
</evidence>
<accession>A0A402BGJ4</accession>
<protein>
    <submittedName>
        <fullName evidence="5">Peptidase M52</fullName>
    </submittedName>
</protein>
<dbReference type="SUPFAM" id="SSF53163">
    <property type="entry name" value="HybD-like"/>
    <property type="match status" value="1"/>
</dbReference>
<dbReference type="InterPro" id="IPR000671">
    <property type="entry name" value="Peptidase_A31"/>
</dbReference>
<evidence type="ECO:0000256" key="1">
    <source>
        <dbReference type="ARBA" id="ARBA00006814"/>
    </source>
</evidence>
<dbReference type="Gene3D" id="3.40.50.1450">
    <property type="entry name" value="HybD-like"/>
    <property type="match status" value="1"/>
</dbReference>
<keyword evidence="3" id="KW-0064">Aspartyl protease</keyword>
<comment type="similarity">
    <text evidence="1">Belongs to the peptidase A31 family.</text>
</comment>
<evidence type="ECO:0000256" key="4">
    <source>
        <dbReference type="ARBA" id="ARBA00022801"/>
    </source>
</evidence>
<comment type="caution">
    <text evidence="5">The sequence shown here is derived from an EMBL/GenBank/DDBJ whole genome shotgun (WGS) entry which is preliminary data.</text>
</comment>
<dbReference type="RefSeq" id="WP_126630541.1">
    <property type="nucleotide sequence ID" value="NZ_BIFT01000002.1"/>
</dbReference>
<dbReference type="PANTHER" id="PTHR30302:SF1">
    <property type="entry name" value="HYDROGENASE 2 MATURATION PROTEASE"/>
    <property type="match status" value="1"/>
</dbReference>
<dbReference type="AlphaFoldDB" id="A0A402BGJ4"/>
<dbReference type="OrthoDB" id="9794619at2"/>
<keyword evidence="2" id="KW-0645">Protease</keyword>
<evidence type="ECO:0000256" key="2">
    <source>
        <dbReference type="ARBA" id="ARBA00022670"/>
    </source>
</evidence>
<name>A0A402BGJ4_9CHLR</name>
<dbReference type="InterPro" id="IPR023430">
    <property type="entry name" value="Pept_HybD-like_dom_sf"/>
</dbReference>
<dbReference type="NCBIfam" id="TIGR00072">
    <property type="entry name" value="hydrog_prot"/>
    <property type="match status" value="1"/>
</dbReference>
<dbReference type="GO" id="GO:0004190">
    <property type="term" value="F:aspartic-type endopeptidase activity"/>
    <property type="evidence" value="ECO:0007669"/>
    <property type="project" value="UniProtKB-KW"/>
</dbReference>
<dbReference type="GO" id="GO:0008047">
    <property type="term" value="F:enzyme activator activity"/>
    <property type="evidence" value="ECO:0007669"/>
    <property type="project" value="InterPro"/>
</dbReference>
<gene>
    <name evidence="5" type="ORF">KDA_59400</name>
</gene>
<keyword evidence="4" id="KW-0378">Hydrolase</keyword>
<dbReference type="Proteomes" id="UP000287171">
    <property type="component" value="Unassembled WGS sequence"/>
</dbReference>
<proteinExistence type="inferred from homology"/>
<organism evidence="5 6">
    <name type="scientific">Dictyobacter alpinus</name>
    <dbReference type="NCBI Taxonomy" id="2014873"/>
    <lineage>
        <taxon>Bacteria</taxon>
        <taxon>Bacillati</taxon>
        <taxon>Chloroflexota</taxon>
        <taxon>Ktedonobacteria</taxon>
        <taxon>Ktedonobacterales</taxon>
        <taxon>Dictyobacteraceae</taxon>
        <taxon>Dictyobacter</taxon>
    </lineage>
</organism>
<dbReference type="PANTHER" id="PTHR30302">
    <property type="entry name" value="HYDROGENASE 1 MATURATION PROTEASE"/>
    <property type="match status" value="1"/>
</dbReference>
<keyword evidence="6" id="KW-1185">Reference proteome</keyword>
<evidence type="ECO:0000256" key="3">
    <source>
        <dbReference type="ARBA" id="ARBA00022750"/>
    </source>
</evidence>
<sequence>MDPVTGSVAPRKILIACIGNIFFGDDGFGVEVARQLMIRRYPSHVQVVDFGIRGMDLAYTLLEDFDELVLVDTVSWGRPPGTLYLIEPDLELIAQAGERGVFLDAHSLDPVKILSFARSLGAAPIHTSLVGCEPESLGSEEDEISVGLSPTVQAMIPAAIAMLDKLVAELSFAKKVEVTSKGAT</sequence>
<reference evidence="6" key="1">
    <citation type="submission" date="2018-12" db="EMBL/GenBank/DDBJ databases">
        <title>Tengunoibacter tsumagoiensis gen. nov., sp. nov., Dictyobacter kobayashii sp. nov., D. alpinus sp. nov., and D. joshuensis sp. nov. and description of Dictyobacteraceae fam. nov. within the order Ktedonobacterales isolated from Tengu-no-mugimeshi.</title>
        <authorList>
            <person name="Wang C.M."/>
            <person name="Zheng Y."/>
            <person name="Sakai Y."/>
            <person name="Toyoda A."/>
            <person name="Minakuchi Y."/>
            <person name="Abe K."/>
            <person name="Yokota A."/>
            <person name="Yabe S."/>
        </authorList>
    </citation>
    <scope>NUCLEOTIDE SEQUENCE [LARGE SCALE GENOMIC DNA]</scope>
    <source>
        <strain evidence="6">Uno16</strain>
    </source>
</reference>
<dbReference type="PRINTS" id="PR00446">
    <property type="entry name" value="HYDRGNUPTAKE"/>
</dbReference>